<dbReference type="InterPro" id="IPR005467">
    <property type="entry name" value="His_kinase_dom"/>
</dbReference>
<dbReference type="SUPFAM" id="SSF51206">
    <property type="entry name" value="cAMP-binding domain-like"/>
    <property type="match status" value="1"/>
</dbReference>
<comment type="caution">
    <text evidence="7">The sequence shown here is derived from an EMBL/GenBank/DDBJ whole genome shotgun (WGS) entry which is preliminary data.</text>
</comment>
<dbReference type="InterPro" id="IPR003594">
    <property type="entry name" value="HATPase_dom"/>
</dbReference>
<dbReference type="InterPro" id="IPR018490">
    <property type="entry name" value="cNMP-bd_dom_sf"/>
</dbReference>
<evidence type="ECO:0000256" key="1">
    <source>
        <dbReference type="ARBA" id="ARBA00000085"/>
    </source>
</evidence>
<dbReference type="PROSITE" id="PS50042">
    <property type="entry name" value="CNMP_BINDING_3"/>
    <property type="match status" value="1"/>
</dbReference>
<keyword evidence="7" id="KW-0547">Nucleotide-binding</keyword>
<dbReference type="Proteomes" id="UP001595909">
    <property type="component" value="Unassembled WGS sequence"/>
</dbReference>
<proteinExistence type="predicted"/>
<dbReference type="Pfam" id="PF02518">
    <property type="entry name" value="HATPase_c"/>
    <property type="match status" value="1"/>
</dbReference>
<dbReference type="InterPro" id="IPR036890">
    <property type="entry name" value="HATPase_C_sf"/>
</dbReference>
<dbReference type="SMART" id="SM00100">
    <property type="entry name" value="cNMP"/>
    <property type="match status" value="1"/>
</dbReference>
<dbReference type="InterPro" id="IPR004358">
    <property type="entry name" value="Sig_transdc_His_kin-like_C"/>
</dbReference>
<reference evidence="8" key="1">
    <citation type="journal article" date="2019" name="Int. J. Syst. Evol. Microbiol.">
        <title>The Global Catalogue of Microorganisms (GCM) 10K type strain sequencing project: providing services to taxonomists for standard genome sequencing and annotation.</title>
        <authorList>
            <consortium name="The Broad Institute Genomics Platform"/>
            <consortium name="The Broad Institute Genome Sequencing Center for Infectious Disease"/>
            <person name="Wu L."/>
            <person name="Ma J."/>
        </authorList>
    </citation>
    <scope>NUCLEOTIDE SEQUENCE [LARGE SCALE GENOMIC DNA]</scope>
    <source>
        <strain evidence="8">CCUG 50347</strain>
    </source>
</reference>
<dbReference type="GO" id="GO:0005524">
    <property type="term" value="F:ATP binding"/>
    <property type="evidence" value="ECO:0007669"/>
    <property type="project" value="UniProtKB-KW"/>
</dbReference>
<evidence type="ECO:0000256" key="4">
    <source>
        <dbReference type="ARBA" id="ARBA00023012"/>
    </source>
</evidence>
<dbReference type="Pfam" id="PF00027">
    <property type="entry name" value="cNMP_binding"/>
    <property type="match status" value="1"/>
</dbReference>
<dbReference type="EMBL" id="JBHSIM010000005">
    <property type="protein sequence ID" value="MFC4831578.1"/>
    <property type="molecule type" value="Genomic_DNA"/>
</dbReference>
<dbReference type="SUPFAM" id="SSF55874">
    <property type="entry name" value="ATPase domain of HSP90 chaperone/DNA topoisomerase II/histidine kinase"/>
    <property type="match status" value="1"/>
</dbReference>
<dbReference type="PRINTS" id="PR00344">
    <property type="entry name" value="BCTRLSENSOR"/>
</dbReference>
<evidence type="ECO:0000259" key="6">
    <source>
        <dbReference type="PROSITE" id="PS50109"/>
    </source>
</evidence>
<dbReference type="RefSeq" id="WP_274190968.1">
    <property type="nucleotide sequence ID" value="NZ_BAABHN010000005.1"/>
</dbReference>
<protein>
    <recommendedName>
        <fullName evidence="2">histidine kinase</fullName>
        <ecNumber evidence="2">2.7.13.3</ecNumber>
    </recommendedName>
</protein>
<feature type="domain" description="Cyclic nucleotide-binding" evidence="5">
    <location>
        <begin position="30"/>
        <end position="98"/>
    </location>
</feature>
<organism evidence="7 8">
    <name type="scientific">Actinomycetospora chibensis</name>
    <dbReference type="NCBI Taxonomy" id="663606"/>
    <lineage>
        <taxon>Bacteria</taxon>
        <taxon>Bacillati</taxon>
        <taxon>Actinomycetota</taxon>
        <taxon>Actinomycetes</taxon>
        <taxon>Pseudonocardiales</taxon>
        <taxon>Pseudonocardiaceae</taxon>
        <taxon>Actinomycetospora</taxon>
    </lineage>
</organism>
<dbReference type="Gene3D" id="1.10.287.130">
    <property type="match status" value="1"/>
</dbReference>
<dbReference type="Gene3D" id="2.60.120.10">
    <property type="entry name" value="Jelly Rolls"/>
    <property type="match status" value="1"/>
</dbReference>
<gene>
    <name evidence="7" type="ORF">ACFPEL_04060</name>
</gene>
<evidence type="ECO:0000313" key="7">
    <source>
        <dbReference type="EMBL" id="MFC4831578.1"/>
    </source>
</evidence>
<keyword evidence="8" id="KW-1185">Reference proteome</keyword>
<dbReference type="CDD" id="cd00038">
    <property type="entry name" value="CAP_ED"/>
    <property type="match status" value="1"/>
</dbReference>
<evidence type="ECO:0000259" key="5">
    <source>
        <dbReference type="PROSITE" id="PS50042"/>
    </source>
</evidence>
<dbReference type="EC" id="2.7.13.3" evidence="2"/>
<keyword evidence="4" id="KW-0902">Two-component regulatory system</keyword>
<comment type="catalytic activity">
    <reaction evidence="1">
        <text>ATP + protein L-histidine = ADP + protein N-phospho-L-histidine.</text>
        <dbReference type="EC" id="2.7.13.3"/>
    </reaction>
</comment>
<dbReference type="PANTHER" id="PTHR43065:SF48">
    <property type="entry name" value="HISTIDINE KINASE"/>
    <property type="match status" value="1"/>
</dbReference>
<feature type="domain" description="Histidine kinase" evidence="6">
    <location>
        <begin position="318"/>
        <end position="487"/>
    </location>
</feature>
<evidence type="ECO:0000256" key="2">
    <source>
        <dbReference type="ARBA" id="ARBA00012438"/>
    </source>
</evidence>
<dbReference type="PROSITE" id="PS50109">
    <property type="entry name" value="HIS_KIN"/>
    <property type="match status" value="1"/>
</dbReference>
<dbReference type="InterPro" id="IPR014710">
    <property type="entry name" value="RmlC-like_jellyroll"/>
</dbReference>
<accession>A0ABV9RCW0</accession>
<evidence type="ECO:0000256" key="3">
    <source>
        <dbReference type="ARBA" id="ARBA00022777"/>
    </source>
</evidence>
<evidence type="ECO:0000313" key="8">
    <source>
        <dbReference type="Proteomes" id="UP001595909"/>
    </source>
</evidence>
<keyword evidence="3" id="KW-0808">Transferase</keyword>
<name>A0ABV9RCW0_9PSEU</name>
<dbReference type="InterPro" id="IPR000595">
    <property type="entry name" value="cNMP-bd_dom"/>
</dbReference>
<keyword evidence="3" id="KW-0418">Kinase</keyword>
<keyword evidence="7" id="KW-0067">ATP-binding</keyword>
<sequence length="500" mass="54358">MTELSEARSAGGTEQIPEKLTRDELRELFLFEKLDDAQLDWLAHHGDVVTASAGETVCSEGDPAACFWVLLSGEMAMLQTVRGDEVETTRTSQRGTYGGSTQAYIPNAEQTYMHSLRATQDATFLALPATEWAEALREWFPLPIHLLEGLVVGMRRTSTITSERERLLALGSLSAGLTHELNNPAAAAQRATESLRSRVAGMRHKLGMLACGKLDGETIAQLVDLQEDAVSRAETAPDLSVMEASDAEDELGDWLDQRSVAGAWDLAPVLVAGGLDAEWLDKVERAVPEGSIEAAVRWIAYAVETETLMGEITDATGRIANLVGAARQYSQLDRAPFDEVDLRVLLKSTLMMMNRKLEGIQLVKELDPDLPKIPAYAAELNQVWTNIIDNAVGAMKSTGDGSGTLTIRTRRDGRNAVVEISDTGPGIPEDVRPRIFEPFFTTKDVGEGTGLGLDISWRIVVKKHHGDIRVHTGPGGTTFEVCLPIDGPTRETTPGDDVDD</sequence>
<dbReference type="SMART" id="SM00387">
    <property type="entry name" value="HATPase_c"/>
    <property type="match status" value="1"/>
</dbReference>
<dbReference type="Gene3D" id="3.30.565.10">
    <property type="entry name" value="Histidine kinase-like ATPase, C-terminal domain"/>
    <property type="match status" value="1"/>
</dbReference>
<dbReference type="PANTHER" id="PTHR43065">
    <property type="entry name" value="SENSOR HISTIDINE KINASE"/>
    <property type="match status" value="1"/>
</dbReference>